<evidence type="ECO:0000313" key="2">
    <source>
        <dbReference type="EMBL" id="MFC5060225.1"/>
    </source>
</evidence>
<dbReference type="Proteomes" id="UP001595833">
    <property type="component" value="Unassembled WGS sequence"/>
</dbReference>
<proteinExistence type="predicted"/>
<gene>
    <name evidence="2" type="ORF">ACFPFM_41490</name>
</gene>
<evidence type="ECO:0000313" key="3">
    <source>
        <dbReference type="Proteomes" id="UP001595833"/>
    </source>
</evidence>
<dbReference type="EMBL" id="JBHSJB010000053">
    <property type="protein sequence ID" value="MFC5060225.1"/>
    <property type="molecule type" value="Genomic_DNA"/>
</dbReference>
<keyword evidence="3" id="KW-1185">Reference proteome</keyword>
<sequence length="161" mass="17972">MNTERPGARRAARRAGSRRRPGAEREDQRQPVSRQHVDERTADPCALVHEEELRRFGPTRLFTTCGNFNRCDVVVDVGAKAPVDVEIQLITRAARAVQGRQFEVVEGAWQSGECDRTVVVDGQYAVRVAAKPQEQNAVNRAQARIRALGERAVSLIKGWKS</sequence>
<accession>A0ABV9YBV6</accession>
<feature type="region of interest" description="Disordered" evidence="1">
    <location>
        <begin position="1"/>
        <end position="43"/>
    </location>
</feature>
<dbReference type="RefSeq" id="WP_380649063.1">
    <property type="nucleotide sequence ID" value="NZ_BAAAKE010000031.1"/>
</dbReference>
<reference evidence="3" key="1">
    <citation type="journal article" date="2019" name="Int. J. Syst. Evol. Microbiol.">
        <title>The Global Catalogue of Microorganisms (GCM) 10K type strain sequencing project: providing services to taxonomists for standard genome sequencing and annotation.</title>
        <authorList>
            <consortium name="The Broad Institute Genomics Platform"/>
            <consortium name="The Broad Institute Genome Sequencing Center for Infectious Disease"/>
            <person name="Wu L."/>
            <person name="Ma J."/>
        </authorList>
    </citation>
    <scope>NUCLEOTIDE SEQUENCE [LARGE SCALE GENOMIC DNA]</scope>
    <source>
        <strain evidence="3">KCTC 12848</strain>
    </source>
</reference>
<feature type="compositionally biased region" description="Basic residues" evidence="1">
    <location>
        <begin position="8"/>
        <end position="20"/>
    </location>
</feature>
<evidence type="ECO:0000256" key="1">
    <source>
        <dbReference type="SAM" id="MobiDB-lite"/>
    </source>
</evidence>
<feature type="compositionally biased region" description="Basic and acidic residues" evidence="1">
    <location>
        <begin position="21"/>
        <end position="43"/>
    </location>
</feature>
<comment type="caution">
    <text evidence="2">The sequence shown here is derived from an EMBL/GenBank/DDBJ whole genome shotgun (WGS) entry which is preliminary data.</text>
</comment>
<organism evidence="2 3">
    <name type="scientific">Saccharothrix xinjiangensis</name>
    <dbReference type="NCBI Taxonomy" id="204798"/>
    <lineage>
        <taxon>Bacteria</taxon>
        <taxon>Bacillati</taxon>
        <taxon>Actinomycetota</taxon>
        <taxon>Actinomycetes</taxon>
        <taxon>Pseudonocardiales</taxon>
        <taxon>Pseudonocardiaceae</taxon>
        <taxon>Saccharothrix</taxon>
    </lineage>
</organism>
<protein>
    <submittedName>
        <fullName evidence="2">Uncharacterized protein</fullName>
    </submittedName>
</protein>
<name>A0ABV9YBV6_9PSEU</name>